<evidence type="ECO:0000256" key="6">
    <source>
        <dbReference type="ARBA" id="ARBA00023065"/>
    </source>
</evidence>
<feature type="domain" description="AAA+ ATPase" evidence="8">
    <location>
        <begin position="32"/>
        <end position="210"/>
    </location>
</feature>
<dbReference type="InterPro" id="IPR027417">
    <property type="entry name" value="P-loop_NTPase"/>
</dbReference>
<evidence type="ECO:0000256" key="4">
    <source>
        <dbReference type="ARBA" id="ARBA00022496"/>
    </source>
</evidence>
<accession>A0A2X2REC2</accession>
<dbReference type="Pfam" id="PF13304">
    <property type="entry name" value="AAA_21"/>
    <property type="match status" value="1"/>
</dbReference>
<keyword evidence="5" id="KW-0408">Iron</keyword>
<evidence type="ECO:0000256" key="3">
    <source>
        <dbReference type="ARBA" id="ARBA00022475"/>
    </source>
</evidence>
<keyword evidence="9" id="KW-0067">ATP-binding</keyword>
<dbReference type="InterPro" id="IPR003959">
    <property type="entry name" value="ATPase_AAA_core"/>
</dbReference>
<evidence type="ECO:0000313" key="9">
    <source>
        <dbReference type="EMBL" id="SQA77534.1"/>
    </source>
</evidence>
<keyword evidence="6" id="KW-0406">Ion transport</keyword>
<dbReference type="PANTHER" id="PTHR42771:SF2">
    <property type="entry name" value="IRON(3+)-HYDROXAMATE IMPORT ATP-BINDING PROTEIN FHUC"/>
    <property type="match status" value="1"/>
</dbReference>
<evidence type="ECO:0000256" key="7">
    <source>
        <dbReference type="ARBA" id="ARBA00023136"/>
    </source>
</evidence>
<dbReference type="Gene3D" id="3.40.50.300">
    <property type="entry name" value="P-loop containing nucleotide triphosphate hydrolases"/>
    <property type="match status" value="2"/>
</dbReference>
<keyword evidence="7" id="KW-0472">Membrane</keyword>
<dbReference type="AlphaFoldDB" id="A0A2X2REC2"/>
<keyword evidence="9" id="KW-0547">Nucleotide-binding</keyword>
<dbReference type="Pfam" id="PF13476">
    <property type="entry name" value="AAA_23"/>
    <property type="match status" value="1"/>
</dbReference>
<protein>
    <submittedName>
        <fullName evidence="9">Hemin importer ATP-binding subunit</fullName>
    </submittedName>
</protein>
<dbReference type="GO" id="GO:0006826">
    <property type="term" value="P:iron ion transport"/>
    <property type="evidence" value="ECO:0007669"/>
    <property type="project" value="UniProtKB-KW"/>
</dbReference>
<evidence type="ECO:0000259" key="8">
    <source>
        <dbReference type="SMART" id="SM00382"/>
    </source>
</evidence>
<dbReference type="GO" id="GO:0005886">
    <property type="term" value="C:plasma membrane"/>
    <property type="evidence" value="ECO:0007669"/>
    <property type="project" value="UniProtKB-SubCell"/>
</dbReference>
<organism evidence="9 10">
    <name type="scientific">Capnocytophaga ochracea</name>
    <dbReference type="NCBI Taxonomy" id="1018"/>
    <lineage>
        <taxon>Bacteria</taxon>
        <taxon>Pseudomonadati</taxon>
        <taxon>Bacteroidota</taxon>
        <taxon>Flavobacteriia</taxon>
        <taxon>Flavobacteriales</taxon>
        <taxon>Flavobacteriaceae</taxon>
        <taxon>Capnocytophaga</taxon>
    </lineage>
</organism>
<dbReference type="GO" id="GO:0006302">
    <property type="term" value="P:double-strand break repair"/>
    <property type="evidence" value="ECO:0007669"/>
    <property type="project" value="InterPro"/>
</dbReference>
<gene>
    <name evidence="9" type="ORF">NCTC11546_00747</name>
</gene>
<proteinExistence type="predicted"/>
<dbReference type="Proteomes" id="UP000249891">
    <property type="component" value="Unassembled WGS sequence"/>
</dbReference>
<keyword evidence="4" id="KW-0410">Iron transport</keyword>
<dbReference type="GO" id="GO:0005524">
    <property type="term" value="F:ATP binding"/>
    <property type="evidence" value="ECO:0007669"/>
    <property type="project" value="UniProtKB-KW"/>
</dbReference>
<reference evidence="9 10" key="1">
    <citation type="submission" date="2018-06" db="EMBL/GenBank/DDBJ databases">
        <authorList>
            <consortium name="Pathogen Informatics"/>
            <person name="Doyle S."/>
        </authorList>
    </citation>
    <scope>NUCLEOTIDE SEQUENCE [LARGE SCALE GENOMIC DNA]</scope>
    <source>
        <strain evidence="9 10">NCTC11546</strain>
    </source>
</reference>
<keyword evidence="2" id="KW-0813">Transport</keyword>
<dbReference type="InterPro" id="IPR003593">
    <property type="entry name" value="AAA+_ATPase"/>
</dbReference>
<dbReference type="SMART" id="SM00382">
    <property type="entry name" value="AAA"/>
    <property type="match status" value="1"/>
</dbReference>
<dbReference type="GO" id="GO:0016887">
    <property type="term" value="F:ATP hydrolysis activity"/>
    <property type="evidence" value="ECO:0007669"/>
    <property type="project" value="InterPro"/>
</dbReference>
<evidence type="ECO:0000256" key="2">
    <source>
        <dbReference type="ARBA" id="ARBA00022448"/>
    </source>
</evidence>
<evidence type="ECO:0000313" key="10">
    <source>
        <dbReference type="Proteomes" id="UP000249891"/>
    </source>
</evidence>
<evidence type="ECO:0000256" key="1">
    <source>
        <dbReference type="ARBA" id="ARBA00004202"/>
    </source>
</evidence>
<dbReference type="InterPro" id="IPR038729">
    <property type="entry name" value="Rad50/SbcC_AAA"/>
</dbReference>
<keyword evidence="3" id="KW-1003">Cell membrane</keyword>
<comment type="subcellular location">
    <subcellularLocation>
        <location evidence="1">Cell membrane</location>
        <topology evidence="1">Peripheral membrane protein</topology>
    </subcellularLocation>
</comment>
<evidence type="ECO:0000256" key="5">
    <source>
        <dbReference type="ARBA" id="ARBA00023004"/>
    </source>
</evidence>
<dbReference type="PANTHER" id="PTHR42771">
    <property type="entry name" value="IRON(3+)-HYDROXAMATE IMPORT ATP-BINDING PROTEIN FHUC"/>
    <property type="match status" value="1"/>
</dbReference>
<dbReference type="EMBL" id="UARG01000017">
    <property type="protein sequence ID" value="SQA77534.1"/>
    <property type="molecule type" value="Genomic_DNA"/>
</dbReference>
<dbReference type="RefSeq" id="WP_009410893.1">
    <property type="nucleotide sequence ID" value="NZ_UARG01000017.1"/>
</dbReference>
<sequence>MYIRSLNITTDRVQGFPYNTEAVRYAKHINLDQPVTFIVGDNGVGKSSLIEAIAYKLRLARINNTLGFQEESFEPIAELAEDLELDMIRDGRGFFFRSEDFGDYVIKGNIFDSFKSQNPTYQNMMFNYGQNLASFSHGEAFLHIITQRVKRQGIYIFDEPESALSPLHQLSLIYLIREHLKKERSQFIIATHSPILMAMPDALIYEVTKNGMQATPLQEVEHYIITKTFLNNPKAYFRED</sequence>
<dbReference type="SUPFAM" id="SSF52540">
    <property type="entry name" value="P-loop containing nucleoside triphosphate hydrolases"/>
    <property type="match status" value="1"/>
</dbReference>
<dbReference type="InterPro" id="IPR051535">
    <property type="entry name" value="Siderophore_ABC-ATPase"/>
</dbReference>
<name>A0A2X2REC2_CAPOC</name>